<dbReference type="GO" id="GO:0016787">
    <property type="term" value="F:hydrolase activity"/>
    <property type="evidence" value="ECO:0007669"/>
    <property type="project" value="UniProtKB-KW"/>
</dbReference>
<keyword evidence="5" id="KW-1185">Reference proteome</keyword>
<dbReference type="InterPro" id="IPR039378">
    <property type="entry name" value="RNase_T2_prok"/>
</dbReference>
<keyword evidence="4" id="KW-0378">Hydrolase</keyword>
<evidence type="ECO:0000313" key="5">
    <source>
        <dbReference type="Proteomes" id="UP000043764"/>
    </source>
</evidence>
<dbReference type="InterPro" id="IPR018188">
    <property type="entry name" value="RNase_T2_His_AS_1"/>
</dbReference>
<keyword evidence="3" id="KW-0732">Signal</keyword>
<dbReference type="PROSITE" id="PS00530">
    <property type="entry name" value="RNASE_T2_1"/>
    <property type="match status" value="1"/>
</dbReference>
<dbReference type="InterPro" id="IPR033130">
    <property type="entry name" value="RNase_T2_His_AS_2"/>
</dbReference>
<evidence type="ECO:0000313" key="4">
    <source>
        <dbReference type="EMBL" id="CRL12885.1"/>
    </source>
</evidence>
<evidence type="ECO:0000256" key="1">
    <source>
        <dbReference type="ARBA" id="ARBA00007469"/>
    </source>
</evidence>
<dbReference type="GO" id="GO:0003723">
    <property type="term" value="F:RNA binding"/>
    <property type="evidence" value="ECO:0007669"/>
    <property type="project" value="InterPro"/>
</dbReference>
<dbReference type="STRING" id="481446.NIT7645_02111"/>
<dbReference type="GO" id="GO:0006401">
    <property type="term" value="P:RNA catabolic process"/>
    <property type="evidence" value="ECO:0007669"/>
    <property type="project" value="UniProtKB-ARBA"/>
</dbReference>
<dbReference type="PROSITE" id="PS00531">
    <property type="entry name" value="RNASE_T2_2"/>
    <property type="match status" value="1"/>
</dbReference>
<feature type="signal peptide" evidence="3">
    <location>
        <begin position="1"/>
        <end position="26"/>
    </location>
</feature>
<dbReference type="AlphaFoldDB" id="A0A0H5DJD6"/>
<dbReference type="InterPro" id="IPR036430">
    <property type="entry name" value="RNase_T2-like_sf"/>
</dbReference>
<organism evidence="4 5">
    <name type="scientific">Phaeobacter italicus</name>
    <dbReference type="NCBI Taxonomy" id="481446"/>
    <lineage>
        <taxon>Bacteria</taxon>
        <taxon>Pseudomonadati</taxon>
        <taxon>Pseudomonadota</taxon>
        <taxon>Alphaproteobacteria</taxon>
        <taxon>Rhodobacterales</taxon>
        <taxon>Roseobacteraceae</taxon>
        <taxon>Phaeobacter</taxon>
    </lineage>
</organism>
<evidence type="ECO:0000256" key="2">
    <source>
        <dbReference type="RuleBase" id="RU004328"/>
    </source>
</evidence>
<dbReference type="InterPro" id="IPR001568">
    <property type="entry name" value="RNase_T2-like"/>
</dbReference>
<comment type="similarity">
    <text evidence="1 2">Belongs to the RNase T2 family.</text>
</comment>
<dbReference type="SUPFAM" id="SSF55895">
    <property type="entry name" value="Ribonuclease Rh-like"/>
    <property type="match status" value="1"/>
</dbReference>
<feature type="chain" id="PRO_5005218446" evidence="3">
    <location>
        <begin position="27"/>
        <end position="219"/>
    </location>
</feature>
<proteinExistence type="inferred from homology"/>
<dbReference type="RefSeq" id="WP_050674396.1">
    <property type="nucleotide sequence ID" value="NZ_CVRL01000046.1"/>
</dbReference>
<dbReference type="Proteomes" id="UP000043764">
    <property type="component" value="Unassembled WGS sequence"/>
</dbReference>
<dbReference type="Pfam" id="PF00445">
    <property type="entry name" value="Ribonuclease_T2"/>
    <property type="match status" value="1"/>
</dbReference>
<gene>
    <name evidence="4" type="primary">rna</name>
    <name evidence="4" type="ORF">NIT7321_03767</name>
</gene>
<reference evidence="5" key="1">
    <citation type="submission" date="2015-05" db="EMBL/GenBank/DDBJ databases">
        <authorList>
            <person name="Rodrigo-Torres Lidia"/>
            <person name="Arahal R.David."/>
        </authorList>
    </citation>
    <scope>NUCLEOTIDE SEQUENCE [LARGE SCALE GENOMIC DNA]</scope>
    <source>
        <strain evidence="5">CECT 7321</strain>
    </source>
</reference>
<sequence length="219" mass="24689">MRRMIRALMAAFLTAVTATHATTAQAEGERAGVFDYYVLALSWSPNWCAVEGDAKGSDQCDPRHDHGWILHGLWPQFHRGWPSYCRTAEAPPSRRQTTEMADIMGTSGLAWHQWKKHGTCSGLSANDYFALSRQAYDQINRPEIFRKLTQEVTLPASLVEQAFLQENETLAPDTLTITCRDGHIQEARICLSRDLRPVPCGRDVIKDCQMKNAVFAPIR</sequence>
<dbReference type="Gene3D" id="3.90.730.10">
    <property type="entry name" value="Ribonuclease T2-like"/>
    <property type="match status" value="1"/>
</dbReference>
<accession>A0A0H5DJD6</accession>
<evidence type="ECO:0000256" key="3">
    <source>
        <dbReference type="SAM" id="SignalP"/>
    </source>
</evidence>
<dbReference type="CDD" id="cd01062">
    <property type="entry name" value="RNase_T2_prok"/>
    <property type="match status" value="1"/>
</dbReference>
<dbReference type="PANTHER" id="PTHR11240">
    <property type="entry name" value="RIBONUCLEASE T2"/>
    <property type="match status" value="1"/>
</dbReference>
<dbReference type="EMBL" id="CVRL01000046">
    <property type="protein sequence ID" value="CRL12885.1"/>
    <property type="molecule type" value="Genomic_DNA"/>
</dbReference>
<dbReference type="GO" id="GO:0033897">
    <property type="term" value="F:ribonuclease T2 activity"/>
    <property type="evidence" value="ECO:0007669"/>
    <property type="project" value="InterPro"/>
</dbReference>
<dbReference type="EC" id="3.1.27.6" evidence="4"/>
<dbReference type="PANTHER" id="PTHR11240:SF22">
    <property type="entry name" value="RIBONUCLEASE T2"/>
    <property type="match status" value="1"/>
</dbReference>
<name>A0A0H5DJD6_9RHOB</name>
<protein>
    <submittedName>
        <fullName evidence="4">Ribonuclease I</fullName>
        <ecNumber evidence="4">3.1.27.6</ecNumber>
    </submittedName>
</protein>